<feature type="transmembrane region" description="Helical" evidence="11">
    <location>
        <begin position="1673"/>
        <end position="1694"/>
    </location>
</feature>
<feature type="transmembrane region" description="Helical" evidence="11">
    <location>
        <begin position="200"/>
        <end position="220"/>
    </location>
</feature>
<feature type="transmembrane region" description="Helical" evidence="11">
    <location>
        <begin position="344"/>
        <end position="367"/>
    </location>
</feature>
<feature type="domain" description="G-protein coupled receptors family 1 profile" evidence="12">
    <location>
        <begin position="1370"/>
        <end position="1692"/>
    </location>
</feature>
<feature type="transmembrane region" description="Helical" evidence="11">
    <location>
        <begin position="1085"/>
        <end position="1104"/>
    </location>
</feature>
<feature type="transmembrane region" description="Helical" evidence="11">
    <location>
        <begin position="1008"/>
        <end position="1033"/>
    </location>
</feature>
<dbReference type="GO" id="GO:0007187">
    <property type="term" value="P:G protein-coupled receptor signaling pathway, coupled to cyclic nucleotide second messenger"/>
    <property type="evidence" value="ECO:0007669"/>
    <property type="project" value="TreeGrafter"/>
</dbReference>
<evidence type="ECO:0000313" key="13">
    <source>
        <dbReference type="EMBL" id="CAH2284965.1"/>
    </source>
</evidence>
<feature type="transmembrane region" description="Helical" evidence="11">
    <location>
        <begin position="1715"/>
        <end position="1731"/>
    </location>
</feature>
<feature type="transmembrane region" description="Helical" evidence="11">
    <location>
        <begin position="546"/>
        <end position="566"/>
    </location>
</feature>
<dbReference type="GO" id="GO:0005886">
    <property type="term" value="C:plasma membrane"/>
    <property type="evidence" value="ECO:0007669"/>
    <property type="project" value="UniProtKB-SubCell"/>
</dbReference>
<gene>
    <name evidence="13" type="ORF">PECUL_23A038751</name>
</gene>
<feature type="transmembrane region" description="Helical" evidence="11">
    <location>
        <begin position="1436"/>
        <end position="1455"/>
    </location>
</feature>
<feature type="transmembrane region" description="Helical" evidence="11">
    <location>
        <begin position="2266"/>
        <end position="2288"/>
    </location>
</feature>
<dbReference type="SMART" id="SM01381">
    <property type="entry name" value="7TM_GPCR_Srsx"/>
    <property type="match status" value="1"/>
</dbReference>
<feature type="transmembrane region" description="Helical" evidence="11">
    <location>
        <begin position="1323"/>
        <end position="1346"/>
    </location>
</feature>
<keyword evidence="9 10" id="KW-0807">Transducer</keyword>
<dbReference type="EMBL" id="OW240915">
    <property type="protein sequence ID" value="CAH2284965.1"/>
    <property type="molecule type" value="Genomic_DNA"/>
</dbReference>
<feature type="transmembrane region" description="Helical" evidence="11">
    <location>
        <begin position="1826"/>
        <end position="1845"/>
    </location>
</feature>
<comment type="subcellular location">
    <subcellularLocation>
        <location evidence="1">Cell membrane</location>
        <topology evidence="1">Multi-pass membrane protein</topology>
    </subcellularLocation>
</comment>
<feature type="transmembrane region" description="Helical" evidence="11">
    <location>
        <begin position="2308"/>
        <end position="2333"/>
    </location>
</feature>
<dbReference type="PRINTS" id="PR01471">
    <property type="entry name" value="HISTAMINEH3R"/>
</dbReference>
<dbReference type="PANTHER" id="PTHR24247">
    <property type="entry name" value="5-HYDROXYTRYPTAMINE RECEPTOR"/>
    <property type="match status" value="1"/>
</dbReference>
<dbReference type="PANTHER" id="PTHR24247:SF254">
    <property type="entry name" value="HISTAMINE H3 RECEPTOR"/>
    <property type="match status" value="1"/>
</dbReference>
<feature type="domain" description="G-protein coupled receptors family 1 profile" evidence="12">
    <location>
        <begin position="283"/>
        <end position="598"/>
    </location>
</feature>
<dbReference type="Proteomes" id="UP001295444">
    <property type="component" value="Chromosome 04"/>
</dbReference>
<feature type="transmembrane region" description="Helical" evidence="11">
    <location>
        <begin position="677"/>
        <end position="697"/>
    </location>
</feature>
<keyword evidence="3" id="KW-0597">Phosphoprotein</keyword>
<feature type="transmembrane region" description="Helical" evidence="11">
    <location>
        <begin position="1291"/>
        <end position="1311"/>
    </location>
</feature>
<feature type="transmembrane region" description="Helical" evidence="11">
    <location>
        <begin position="91"/>
        <end position="113"/>
    </location>
</feature>
<feature type="transmembrane region" description="Helical" evidence="11">
    <location>
        <begin position="1531"/>
        <end position="1549"/>
    </location>
</feature>
<name>A0AAD1S0W8_PELCU</name>
<evidence type="ECO:0000256" key="5">
    <source>
        <dbReference type="ARBA" id="ARBA00022989"/>
    </source>
</evidence>
<feature type="transmembrane region" description="Helical" evidence="11">
    <location>
        <begin position="1640"/>
        <end position="1661"/>
    </location>
</feature>
<evidence type="ECO:0000256" key="7">
    <source>
        <dbReference type="ARBA" id="ARBA00023136"/>
    </source>
</evidence>
<feature type="domain" description="G-protein coupled receptors family 1 profile" evidence="12">
    <location>
        <begin position="1765"/>
        <end position="2082"/>
    </location>
</feature>
<feature type="transmembrane region" description="Helical" evidence="11">
    <location>
        <begin position="1395"/>
        <end position="1416"/>
    </location>
</feature>
<feature type="transmembrane region" description="Helical" evidence="11">
    <location>
        <begin position="1866"/>
        <end position="1888"/>
    </location>
</feature>
<evidence type="ECO:0000256" key="2">
    <source>
        <dbReference type="ARBA" id="ARBA00022475"/>
    </source>
</evidence>
<feature type="non-terminal residue" evidence="13">
    <location>
        <position position="2503"/>
    </location>
</feature>
<sequence>MEEGWIEPCEEHLNMIRRYEDDAYIEEVLYRSQQNRHSHTVRKMATVWILSFLLYGPAILFWDKIFVGNHFPDDICVADFFNTWYFNFGTLIFDFVLPLIGISFFNLSIYWNIKARSKKKRNSSTPQDNQKSPYIIEINTILFTQPLQQNEHVCVSYRKRVEQFYIRCKGLSSSPTNNRLNSHDVQTIQLSRDKKVAKSLLILVCVFTICWAPYSFLITIGKVCDGYCIDSYWQESTLWLLYTNSAINPMLYPLCHKSFRNAFLMIANQLGYSLFFIFLTIVGNFLVMLAFIVDKRLRTQSNFFLLNLAICDFYVGAFSTPLFLPYVVTGKWMFGRIVCKLWLTIDYTVCVASSFSVVLISYDRFLSVTKAVLYRSQQNRHSHTVRKMATVWILSFLLYGPAILFWDRIFGGNNIPDSICVTAFFDFWYFNFGTSIFDFVLPLISIAFFNLSIYWNIKKRSEKKKSYPLQKNQRTPYIIATNTVLFTASAQQNADLRGPVKKRIKRLLRQYLCCKELSSYPTNSNLNTNDVQIIQISRDKKVAKSLLILVCVFSICWAPYSFLITIGKACNGYCIDSYWYDITMWLLYTNSAINPMLYPLCHKSFRNAFNMIAPTDGKEGALRPRSLAHQQPFNGESMKILIIVLISVLIFFMVSGNFLVMLAFIVDKRLRTQSNFFLLNLAICDFYIGAFSTPLYLPYMLTGKWMPGRSVCKLWLTIDYTMCTASAFNVVLISYDRFLSVTKAVLYRSQQSRHSQTVLKMVTVWILSFSLYGPTILFGDRIFEGNNFPDSICAANFLNAWYFHFGTSIFDFAFPLISISFFNLSIYWNIKKRSKKKRQSCISHPLKEHQKSVYVIATNIVLFAPQLQQNEEVRFPRISSSPTNSRLNTKDIQIIELSRDKKIAKSLLILVCVYAVCWAPYTFMITIGKACNGYCIESYWYDITVWLLYANSAINPILYPLCHKSFRNAFTMIECVEIVSRHNRRPFLHDLLPVYLSFDPGFSEGMQIFISVLISVLIFFMVSGNFLVMLAFIVDKRLRTQSNFFLLNLAICDFYIGAFSTPLFLPYMLTGKWMPGRTACKLWLTIDYTLCTASAFNVVLISYDRFLSVTKAVLYRSQQNRHSQTVLKMVTVWILSFILYGPTILFGDRIFEGNNFPDSTCLVNFLNIWYFHFGTSIFDFAFPLISISFFNLSIYWNIKKRSKKKRQSCISHPIKENQKTLYIIATNTVHFAPQLQQNEEVRFPVKKRIKSILRQYFLCQRISSSPTNSRLSLRDIQIIELSRDKKIAKSLLILVCVYAACWAPYTFLIIIGKACNGYCIESYWYDITIWLLYSNSAINPILYPLCHKSFRNAFTMMFQMYLKHIAGVLNSGLVLHWWHKEAFIIDRRLRTQSNFFLLNLAICDFYIGAFVIPLYLSYILTGKWILGRTACKLWLIMDYTLCVASVFNIVLISYDRFLSVTKAVLYRSQQNKQSQTVLKMMAVWVLSFLLYGPAILFWDRIFERDNIPDSICEADFFDVWYFNFGTSILDFVLPLISISFFNLSIYWNIRKRSRKKRQTSTPVNEKQNSPHIIATNSVLFDSQLQQNEDARATVKKSSKILLRHYFDCKAFCSSPTQNKLIIHDVQIIQLSRDKKVAKSLLILVCVFVICWAPYSFLITIGKACNDYCIDSSWYKITVWLLYMNSTINPILYPLCHKSFRNAFNMMLKIYKNQSVVLLDLFMGLIFCLSMYKIQPEVTVIPRRNNSMKNPFILLISLLIFVTISGNFLVMLAFIIDRRLRTQSNFFLLNLAICDFYIGAFSTPLYLPYMLTGKWTLGRIVCKLWLTIDYTMSTASVFNIALISYDRFLSVTKAVLYRSQQNKQSQTVLKMVTVWVLSFLLYGPAILFWDRIFERNNIPDNSCVADFFDVWYINFGTSIFDFVLPLISISFFNLSIYWNIRKRSRKKRQTSTPVNEKYKCPNIIATDTVLFDSQLQQNENVNAPVKKRFKTHLMHNFHCKIAYLSSTKNRLNTHDVQIMQLSRDKKVAKSLLILVCVFVICWAPYSLLITIGKACNDYCIDSSWYKITVWLLYMNSTINPFLYPLCHESFRNAFTMMFKICLKKSLSQRSYTVPQQFMVKQGLQGLDSLQLSVSSNKPDQDDPRAIQSVLMSCMIVVTGAGNALVILGFVINKKLRTPSNYFLLNLAISDFFTGIFSLPLYMNNYIINEGWVLGKTICKLWLAIDYTLCQCTIYNIVLISCDRFLAVTKAVKYRDQQNKMKLAYMKMAAVWIIAFLNFGPAIIIWEYAAGYSLVPDGECNPEFYYNSRYLLYSSVFDFLTPMTAIAFFNLSIYFNIRSRMKGKAQNNSSNLQEPSTDNGIFIVESTQLASNNVSAIPQANSAPHSGKGKILQFIIAICKAKQQSSTENKEEMKNSALSKDKKMATSLAVLVCTFCLCWAPYSFLTIIREGFCMVCISPDLYNVTCWLFFLNSSINPFIYHLCHPAFKKTLIQIICFNRTGTSLK</sequence>
<dbReference type="SUPFAM" id="SSF81321">
    <property type="entry name" value="Family A G protein-coupled receptor-like"/>
    <property type="match status" value="7"/>
</dbReference>
<reference evidence="13" key="1">
    <citation type="submission" date="2022-03" db="EMBL/GenBank/DDBJ databases">
        <authorList>
            <person name="Alioto T."/>
            <person name="Alioto T."/>
            <person name="Gomez Garrido J."/>
        </authorList>
    </citation>
    <scope>NUCLEOTIDE SEQUENCE</scope>
</reference>
<feature type="transmembrane region" description="Helical" evidence="11">
    <location>
        <begin position="1786"/>
        <end position="1806"/>
    </location>
</feature>
<dbReference type="GO" id="GO:0007197">
    <property type="term" value="P:adenylate cyclase-inhibiting G protein-coupled acetylcholine receptor signaling pathway"/>
    <property type="evidence" value="ECO:0007669"/>
    <property type="project" value="TreeGrafter"/>
</dbReference>
<feature type="transmembrane region" description="Helical" evidence="11">
    <location>
        <begin position="2422"/>
        <end position="2440"/>
    </location>
</feature>
<feature type="transmembrane region" description="Helical" evidence="11">
    <location>
        <begin position="1918"/>
        <end position="1939"/>
    </location>
</feature>
<evidence type="ECO:0000259" key="12">
    <source>
        <dbReference type="PROSITE" id="PS50262"/>
    </source>
</evidence>
<evidence type="ECO:0000256" key="4">
    <source>
        <dbReference type="ARBA" id="ARBA00022692"/>
    </source>
</evidence>
<keyword evidence="5 11" id="KW-1133">Transmembrane helix</keyword>
<feature type="transmembrane region" description="Helical" evidence="11">
    <location>
        <begin position="388"/>
        <end position="406"/>
    </location>
</feature>
<evidence type="ECO:0000313" key="14">
    <source>
        <dbReference type="Proteomes" id="UP001295444"/>
    </source>
</evidence>
<feature type="transmembrane region" description="Helical" evidence="11">
    <location>
        <begin position="2148"/>
        <end position="2169"/>
    </location>
</feature>
<protein>
    <submittedName>
        <fullName evidence="13">Histamine H3 receptor-like</fullName>
    </submittedName>
</protein>
<dbReference type="GO" id="GO:0016907">
    <property type="term" value="F:G protein-coupled acetylcholine receptor activity"/>
    <property type="evidence" value="ECO:0007669"/>
    <property type="project" value="TreeGrafter"/>
</dbReference>
<feature type="transmembrane region" description="Helical" evidence="11">
    <location>
        <begin position="2030"/>
        <end position="2051"/>
    </location>
</feature>
<evidence type="ECO:0000256" key="6">
    <source>
        <dbReference type="ARBA" id="ARBA00023040"/>
    </source>
</evidence>
<dbReference type="GO" id="GO:0045202">
    <property type="term" value="C:synapse"/>
    <property type="evidence" value="ECO:0007669"/>
    <property type="project" value="TreeGrafter"/>
</dbReference>
<proteinExistence type="inferred from homology"/>
<feature type="transmembrane region" description="Helical" evidence="11">
    <location>
        <begin position="1045"/>
        <end position="1065"/>
    </location>
</feature>
<feature type="transmembrane region" description="Helical" evidence="11">
    <location>
        <begin position="717"/>
        <end position="736"/>
    </location>
</feature>
<dbReference type="InterPro" id="IPR017452">
    <property type="entry name" value="GPCR_Rhodpsn_7TM"/>
</dbReference>
<feature type="domain" description="G-protein coupled receptors family 1 profile" evidence="12">
    <location>
        <begin position="16"/>
        <end position="252"/>
    </location>
</feature>
<dbReference type="CDD" id="cd15048">
    <property type="entry name" value="7tmA_Histamine_H3R_H4R"/>
    <property type="match status" value="4"/>
</dbReference>
<feature type="domain" description="G-protein coupled receptors family 1 profile" evidence="12">
    <location>
        <begin position="2160"/>
        <end position="2478"/>
    </location>
</feature>
<dbReference type="InterPro" id="IPR003980">
    <property type="entry name" value="Histamine_H3_rcpt"/>
</dbReference>
<keyword evidence="6 10" id="KW-0297">G-protein coupled receptor</keyword>
<evidence type="ECO:0000256" key="9">
    <source>
        <dbReference type="ARBA" id="ARBA00023224"/>
    </source>
</evidence>
<feature type="transmembrane region" description="Helical" evidence="11">
    <location>
        <begin position="812"/>
        <end position="830"/>
    </location>
</feature>
<feature type="transmembrane region" description="Helical" evidence="11">
    <location>
        <begin position="304"/>
        <end position="324"/>
    </location>
</feature>
<feature type="transmembrane region" description="Helical" evidence="11">
    <location>
        <begin position="1125"/>
        <end position="1147"/>
    </location>
</feature>
<evidence type="ECO:0000256" key="11">
    <source>
        <dbReference type="SAM" id="Phobius"/>
    </source>
</evidence>
<feature type="transmembrane region" description="Helical" evidence="11">
    <location>
        <begin position="907"/>
        <end position="927"/>
    </location>
</feature>
<evidence type="ECO:0000256" key="3">
    <source>
        <dbReference type="ARBA" id="ARBA00022553"/>
    </source>
</evidence>
<dbReference type="Pfam" id="PF00001">
    <property type="entry name" value="7tm_1"/>
    <property type="match status" value="7"/>
</dbReference>
<keyword evidence="4 10" id="KW-0812">Transmembrane</keyword>
<feature type="transmembrane region" description="Helical" evidence="11">
    <location>
        <begin position="270"/>
        <end position="292"/>
    </location>
</feature>
<feature type="transmembrane region" description="Helical" evidence="11">
    <location>
        <begin position="436"/>
        <end position="457"/>
    </location>
</feature>
<feature type="transmembrane region" description="Helical" evidence="11">
    <location>
        <begin position="45"/>
        <end position="62"/>
    </location>
</feature>
<feature type="transmembrane region" description="Helical" evidence="11">
    <location>
        <begin position="1751"/>
        <end position="1774"/>
    </location>
</feature>
<feature type="domain" description="G-protein coupled receptors family 1 profile" evidence="12">
    <location>
        <begin position="656"/>
        <end position="959"/>
    </location>
</feature>
<dbReference type="PROSITE" id="PS00237">
    <property type="entry name" value="G_PROTEIN_RECEP_F1_1"/>
    <property type="match status" value="6"/>
</dbReference>
<keyword evidence="2" id="KW-1003">Cell membrane</keyword>
<dbReference type="InterPro" id="IPR000276">
    <property type="entry name" value="GPCR_Rhodpsn"/>
</dbReference>
<organism evidence="13 14">
    <name type="scientific">Pelobates cultripes</name>
    <name type="common">Western spadefoot toad</name>
    <dbReference type="NCBI Taxonomy" id="61616"/>
    <lineage>
        <taxon>Eukaryota</taxon>
        <taxon>Metazoa</taxon>
        <taxon>Chordata</taxon>
        <taxon>Craniata</taxon>
        <taxon>Vertebrata</taxon>
        <taxon>Euteleostomi</taxon>
        <taxon>Amphibia</taxon>
        <taxon>Batrachia</taxon>
        <taxon>Anura</taxon>
        <taxon>Pelobatoidea</taxon>
        <taxon>Pelobatidae</taxon>
        <taxon>Pelobates</taxon>
    </lineage>
</organism>
<evidence type="ECO:0000256" key="10">
    <source>
        <dbReference type="RuleBase" id="RU000688"/>
    </source>
</evidence>
<dbReference type="PRINTS" id="PR00237">
    <property type="entry name" value="GPCRRHODOPSN"/>
</dbReference>
<feature type="transmembrane region" description="Helical" evidence="11">
    <location>
        <begin position="640"/>
        <end position="665"/>
    </location>
</feature>
<dbReference type="GO" id="GO:0030425">
    <property type="term" value="C:dendrite"/>
    <property type="evidence" value="ECO:0007669"/>
    <property type="project" value="TreeGrafter"/>
</dbReference>
<feature type="transmembrane region" description="Helical" evidence="11">
    <location>
        <begin position="1167"/>
        <end position="1196"/>
    </location>
</feature>
<feature type="transmembrane region" description="Helical" evidence="11">
    <location>
        <begin position="1476"/>
        <end position="1498"/>
    </location>
</feature>
<feature type="domain" description="G-protein coupled receptors family 1 profile" evidence="12">
    <location>
        <begin position="1024"/>
        <end position="1343"/>
    </location>
</feature>
<dbReference type="GO" id="GO:0004993">
    <property type="term" value="F:G protein-coupled serotonin receptor activity"/>
    <property type="evidence" value="ECO:0007669"/>
    <property type="project" value="TreeGrafter"/>
</dbReference>
<keyword evidence="7 11" id="KW-0472">Membrane</keyword>
<feature type="transmembrane region" description="Helical" evidence="11">
    <location>
        <begin position="2181"/>
        <end position="2200"/>
    </location>
</feature>
<evidence type="ECO:0000256" key="8">
    <source>
        <dbReference type="ARBA" id="ARBA00023170"/>
    </source>
</evidence>
<accession>A0AAD1S0W8</accession>
<comment type="similarity">
    <text evidence="10">Belongs to the G-protein coupled receptor 1 family.</text>
</comment>
<feature type="transmembrane region" description="Helical" evidence="11">
    <location>
        <begin position="757"/>
        <end position="778"/>
    </location>
</feature>
<evidence type="ECO:0000256" key="1">
    <source>
        <dbReference type="ARBA" id="ARBA00004651"/>
    </source>
</evidence>
<keyword evidence="14" id="KW-1185">Reference proteome</keyword>
<feature type="transmembrane region" description="Helical" evidence="11">
    <location>
        <begin position="2460"/>
        <end position="2481"/>
    </location>
</feature>
<keyword evidence="8 10" id="KW-0675">Receptor</keyword>
<dbReference type="PROSITE" id="PS50262">
    <property type="entry name" value="G_PROTEIN_RECEP_F1_2"/>
    <property type="match status" value="7"/>
</dbReference>
<dbReference type="Gene3D" id="1.20.1070.10">
    <property type="entry name" value="Rhodopsin 7-helix transmembrane proteins"/>
    <property type="match status" value="7"/>
</dbReference>
<dbReference type="GO" id="GO:0004969">
    <property type="term" value="F:histamine receptor activity"/>
    <property type="evidence" value="ECO:0007669"/>
    <property type="project" value="InterPro"/>
</dbReference>